<name>A0A1E7KCX0_9ACTN</name>
<proteinExistence type="predicted"/>
<gene>
    <name evidence="1" type="ORF">AN218_33465</name>
</gene>
<protein>
    <recommendedName>
        <fullName evidence="3">Aminoglycoside phosphotransferase domain-containing protein</fullName>
    </recommendedName>
</protein>
<evidence type="ECO:0000313" key="1">
    <source>
        <dbReference type="EMBL" id="OEV01761.1"/>
    </source>
</evidence>
<dbReference type="Proteomes" id="UP000176005">
    <property type="component" value="Unassembled WGS sequence"/>
</dbReference>
<dbReference type="RefSeq" id="WP_070020791.1">
    <property type="nucleotide sequence ID" value="NZ_LJGW01000726.1"/>
</dbReference>
<sequence>MSTFESFLAEQYPGADISELSGSNNVVYSVKTESGPIIAKHVTDSDIPLSYLADVNDALSVHLPVQRIFRVCEQERGDAYDAVFSEYVEGENLATVVAEEPDRLPAEELVAFLCRFVEACRELPGMHGDFGLYKREAPSFGTHVEFVTHYARRYWGRVRPFYEGTSVAEAVDGWLEGGFAAALRARPASYGGVPIDANLKNFVLTPDGRLVVLNVPIVGRSTPAHAVGAIGAHLRHHEAHDLLLDAVKGGICADDLAMVPHFEVSALLGIMSFYAVREPEAFPTWRNWGSPVTLDHDLRSLIATGLMNPEAR</sequence>
<reference evidence="1 2" key="1">
    <citation type="journal article" date="2016" name="Front. Microbiol.">
        <title>Comparative Genomics Analysis of Streptomyces Species Reveals Their Adaptation to the Marine Environment and Their Diversity at the Genomic Level.</title>
        <authorList>
            <person name="Tian X."/>
            <person name="Zhang Z."/>
            <person name="Yang T."/>
            <person name="Chen M."/>
            <person name="Li J."/>
            <person name="Chen F."/>
            <person name="Yang J."/>
            <person name="Li W."/>
            <person name="Zhang B."/>
            <person name="Zhang Z."/>
            <person name="Wu J."/>
            <person name="Zhang C."/>
            <person name="Long L."/>
            <person name="Xiao J."/>
        </authorList>
    </citation>
    <scope>NUCLEOTIDE SEQUENCE [LARGE SCALE GENOMIC DNA]</scope>
    <source>
        <strain evidence="1 2">SCSIO 10429</strain>
    </source>
</reference>
<evidence type="ECO:0008006" key="3">
    <source>
        <dbReference type="Google" id="ProtNLM"/>
    </source>
</evidence>
<dbReference type="EMBL" id="LJGW01000726">
    <property type="protein sequence ID" value="OEV01761.1"/>
    <property type="molecule type" value="Genomic_DNA"/>
</dbReference>
<organism evidence="1 2">
    <name type="scientific">Streptomyces nanshensis</name>
    <dbReference type="NCBI Taxonomy" id="518642"/>
    <lineage>
        <taxon>Bacteria</taxon>
        <taxon>Bacillati</taxon>
        <taxon>Actinomycetota</taxon>
        <taxon>Actinomycetes</taxon>
        <taxon>Kitasatosporales</taxon>
        <taxon>Streptomycetaceae</taxon>
        <taxon>Streptomyces</taxon>
    </lineage>
</organism>
<accession>A0A1E7KCX0</accession>
<evidence type="ECO:0000313" key="2">
    <source>
        <dbReference type="Proteomes" id="UP000176005"/>
    </source>
</evidence>
<dbReference type="AlphaFoldDB" id="A0A1E7KCX0"/>
<comment type="caution">
    <text evidence="1">The sequence shown here is derived from an EMBL/GenBank/DDBJ whole genome shotgun (WGS) entry which is preliminary data.</text>
</comment>
<dbReference type="SUPFAM" id="SSF56112">
    <property type="entry name" value="Protein kinase-like (PK-like)"/>
    <property type="match status" value="1"/>
</dbReference>
<dbReference type="InterPro" id="IPR011009">
    <property type="entry name" value="Kinase-like_dom_sf"/>
</dbReference>
<keyword evidence="2" id="KW-1185">Reference proteome</keyword>